<sequence length="110" mass="12570">MILKFAFLVQLEGFEDEIGTKWSFERKRIEAVVLVGQFAAPKGKNMLLWPRVLRSRGARKLKPRLQNTKQSSRLAEPSKPRCEKSESTALRFRVSENPVGEKAILPSIMD</sequence>
<dbReference type="EMBL" id="BTGU01000004">
    <property type="protein sequence ID" value="GMN34065.1"/>
    <property type="molecule type" value="Genomic_DNA"/>
</dbReference>
<dbReference type="AlphaFoldDB" id="A0AA87ZL00"/>
<protein>
    <submittedName>
        <fullName evidence="2">Uncharacterized protein</fullName>
    </submittedName>
</protein>
<evidence type="ECO:0000313" key="2">
    <source>
        <dbReference type="EMBL" id="GMN34065.1"/>
    </source>
</evidence>
<feature type="region of interest" description="Disordered" evidence="1">
    <location>
        <begin position="60"/>
        <end position="88"/>
    </location>
</feature>
<evidence type="ECO:0000256" key="1">
    <source>
        <dbReference type="SAM" id="MobiDB-lite"/>
    </source>
</evidence>
<name>A0AA87ZL00_FICCA</name>
<proteinExistence type="predicted"/>
<organism evidence="2 3">
    <name type="scientific">Ficus carica</name>
    <name type="common">Common fig</name>
    <dbReference type="NCBI Taxonomy" id="3494"/>
    <lineage>
        <taxon>Eukaryota</taxon>
        <taxon>Viridiplantae</taxon>
        <taxon>Streptophyta</taxon>
        <taxon>Embryophyta</taxon>
        <taxon>Tracheophyta</taxon>
        <taxon>Spermatophyta</taxon>
        <taxon>Magnoliopsida</taxon>
        <taxon>eudicotyledons</taxon>
        <taxon>Gunneridae</taxon>
        <taxon>Pentapetalae</taxon>
        <taxon>rosids</taxon>
        <taxon>fabids</taxon>
        <taxon>Rosales</taxon>
        <taxon>Moraceae</taxon>
        <taxon>Ficeae</taxon>
        <taxon>Ficus</taxon>
    </lineage>
</organism>
<feature type="compositionally biased region" description="Basic and acidic residues" evidence="1">
    <location>
        <begin position="76"/>
        <end position="86"/>
    </location>
</feature>
<comment type="caution">
    <text evidence="2">The sequence shown here is derived from an EMBL/GenBank/DDBJ whole genome shotgun (WGS) entry which is preliminary data.</text>
</comment>
<gene>
    <name evidence="2" type="ORF">TIFTF001_004493</name>
</gene>
<dbReference type="Proteomes" id="UP001187192">
    <property type="component" value="Unassembled WGS sequence"/>
</dbReference>
<accession>A0AA87ZL00</accession>
<keyword evidence="3" id="KW-1185">Reference proteome</keyword>
<evidence type="ECO:0000313" key="3">
    <source>
        <dbReference type="Proteomes" id="UP001187192"/>
    </source>
</evidence>
<reference evidence="2" key="1">
    <citation type="submission" date="2023-07" db="EMBL/GenBank/DDBJ databases">
        <title>draft genome sequence of fig (Ficus carica).</title>
        <authorList>
            <person name="Takahashi T."/>
            <person name="Nishimura K."/>
        </authorList>
    </citation>
    <scope>NUCLEOTIDE SEQUENCE</scope>
</reference>